<dbReference type="CDD" id="cd07029">
    <property type="entry name" value="RNAP_I_III_AC19"/>
    <property type="match status" value="1"/>
</dbReference>
<keyword evidence="5" id="KW-0539">Nucleus</keyword>
<sequence>MIEANEEKRKHGGEVEAKAKTFGWKKMKANQFGLIWGYEIDGKFLGRRRQSILVSKCEEENGRYNLIFYLKICFPNDYWIQFHPFNSFVSWFGDLEIGLKETMEHGSFTDNSAATFSLTDEDHTIANAVRFNLNQDPRVTFCGYSIPHPSEARVNIRVQTTGDPAREVLKDACQNLMLMCRNVRCTFDKAVEDFKASNVVKAMKIDSQDSSGDDSEESE</sequence>
<organism evidence="8 9">
    <name type="scientific">Gossypium raimondii</name>
    <name type="common">Peruvian cotton</name>
    <name type="synonym">Gossypium klotzschianum subsp. raimondii</name>
    <dbReference type="NCBI Taxonomy" id="29730"/>
    <lineage>
        <taxon>Eukaryota</taxon>
        <taxon>Viridiplantae</taxon>
        <taxon>Streptophyta</taxon>
        <taxon>Embryophyta</taxon>
        <taxon>Tracheophyta</taxon>
        <taxon>Spermatophyta</taxon>
        <taxon>Magnoliopsida</taxon>
        <taxon>eudicotyledons</taxon>
        <taxon>Gunneridae</taxon>
        <taxon>Pentapetalae</taxon>
        <taxon>rosids</taxon>
        <taxon>malvids</taxon>
        <taxon>Malvales</taxon>
        <taxon>Malvaceae</taxon>
        <taxon>Malvoideae</taxon>
        <taxon>Gossypium</taxon>
    </lineage>
</organism>
<dbReference type="InterPro" id="IPR008193">
    <property type="entry name" value="RNA_pol_Rpb11_13-16kDa_CS"/>
</dbReference>
<dbReference type="PANTHER" id="PTHR13946">
    <property type="entry name" value="DNA-DIRECTED RNA POLYMERASE I,II,III"/>
    <property type="match status" value="1"/>
</dbReference>
<evidence type="ECO:0000256" key="4">
    <source>
        <dbReference type="ARBA" id="ARBA00023163"/>
    </source>
</evidence>
<dbReference type="GO" id="GO:0046983">
    <property type="term" value="F:protein dimerization activity"/>
    <property type="evidence" value="ECO:0007669"/>
    <property type="project" value="InterPro"/>
</dbReference>
<reference evidence="8 9" key="1">
    <citation type="journal article" date="2012" name="Nature">
        <title>Repeated polyploidization of Gossypium genomes and the evolution of spinnable cotton fibres.</title>
        <authorList>
            <person name="Paterson A.H."/>
            <person name="Wendel J.F."/>
            <person name="Gundlach H."/>
            <person name="Guo H."/>
            <person name="Jenkins J."/>
            <person name="Jin D."/>
            <person name="Llewellyn D."/>
            <person name="Showmaker K.C."/>
            <person name="Shu S."/>
            <person name="Udall J."/>
            <person name="Yoo M.J."/>
            <person name="Byers R."/>
            <person name="Chen W."/>
            <person name="Doron-Faigenboim A."/>
            <person name="Duke M.V."/>
            <person name="Gong L."/>
            <person name="Grimwood J."/>
            <person name="Grover C."/>
            <person name="Grupp K."/>
            <person name="Hu G."/>
            <person name="Lee T.H."/>
            <person name="Li J."/>
            <person name="Lin L."/>
            <person name="Liu T."/>
            <person name="Marler B.S."/>
            <person name="Page J.T."/>
            <person name="Roberts A.W."/>
            <person name="Romanel E."/>
            <person name="Sanders W.S."/>
            <person name="Szadkowski E."/>
            <person name="Tan X."/>
            <person name="Tang H."/>
            <person name="Xu C."/>
            <person name="Wang J."/>
            <person name="Wang Z."/>
            <person name="Zhang D."/>
            <person name="Zhang L."/>
            <person name="Ashrafi H."/>
            <person name="Bedon F."/>
            <person name="Bowers J.E."/>
            <person name="Brubaker C.L."/>
            <person name="Chee P.W."/>
            <person name="Das S."/>
            <person name="Gingle A.R."/>
            <person name="Haigler C.H."/>
            <person name="Harker D."/>
            <person name="Hoffmann L.V."/>
            <person name="Hovav R."/>
            <person name="Jones D.C."/>
            <person name="Lemke C."/>
            <person name="Mansoor S."/>
            <person name="ur Rahman M."/>
            <person name="Rainville L.N."/>
            <person name="Rambani A."/>
            <person name="Reddy U.K."/>
            <person name="Rong J.K."/>
            <person name="Saranga Y."/>
            <person name="Scheffler B.E."/>
            <person name="Scheffler J.A."/>
            <person name="Stelly D.M."/>
            <person name="Triplett B.A."/>
            <person name="Van Deynze A."/>
            <person name="Vaslin M.F."/>
            <person name="Waghmare V.N."/>
            <person name="Walford S.A."/>
            <person name="Wright R.J."/>
            <person name="Zaki E.A."/>
            <person name="Zhang T."/>
            <person name="Dennis E.S."/>
            <person name="Mayer K.F."/>
            <person name="Peterson D.G."/>
            <person name="Rokhsar D.S."/>
            <person name="Wang X."/>
            <person name="Schmutz J."/>
        </authorList>
    </citation>
    <scope>NUCLEOTIDE SEQUENCE [LARGE SCALE GENOMIC DNA]</scope>
</reference>
<evidence type="ECO:0000256" key="1">
    <source>
        <dbReference type="ARBA" id="ARBA00004123"/>
    </source>
</evidence>
<keyword evidence="3" id="KW-0240">DNA-directed RNA polymerase</keyword>
<evidence type="ECO:0000256" key="3">
    <source>
        <dbReference type="ARBA" id="ARBA00022478"/>
    </source>
</evidence>
<gene>
    <name evidence="8" type="ORF">B456_009G298400</name>
</gene>
<dbReference type="GO" id="GO:0006362">
    <property type="term" value="P:transcription elongation by RNA polymerase I"/>
    <property type="evidence" value="ECO:0007669"/>
    <property type="project" value="TreeGrafter"/>
</dbReference>
<evidence type="ECO:0000256" key="5">
    <source>
        <dbReference type="ARBA" id="ARBA00023242"/>
    </source>
</evidence>
<evidence type="ECO:0000256" key="2">
    <source>
        <dbReference type="ARBA" id="ARBA00022079"/>
    </source>
</evidence>
<evidence type="ECO:0000256" key="6">
    <source>
        <dbReference type="ARBA" id="ARBA00025751"/>
    </source>
</evidence>
<dbReference type="Gramene" id="KJB60287">
    <property type="protein sequence ID" value="KJB60287"/>
    <property type="gene ID" value="B456_009G298400"/>
</dbReference>
<dbReference type="HAMAP" id="MF_00261">
    <property type="entry name" value="RNApol_arch_Rpo11"/>
    <property type="match status" value="1"/>
</dbReference>
<protein>
    <recommendedName>
        <fullName evidence="2">DNA-directed RNA polymerases I and III subunit RPAC2</fullName>
    </recommendedName>
</protein>
<comment type="similarity">
    <text evidence="6">Belongs to the archaeal Rpo11/eukaryotic RPB11/RPC19 RNA polymerase subunit family.</text>
</comment>
<keyword evidence="4" id="KW-0804">Transcription</keyword>
<dbReference type="GO" id="GO:0003899">
    <property type="term" value="F:DNA-directed RNA polymerase activity"/>
    <property type="evidence" value="ECO:0007669"/>
    <property type="project" value="InterPro"/>
</dbReference>
<dbReference type="OMA" id="NDYWIQF"/>
<dbReference type="GO" id="GO:0006383">
    <property type="term" value="P:transcription by RNA polymerase III"/>
    <property type="evidence" value="ECO:0007669"/>
    <property type="project" value="TreeGrafter"/>
</dbReference>
<feature type="domain" description="DNA-directed RNA polymerase RBP11-like dimerisation" evidence="7">
    <location>
        <begin position="113"/>
        <end position="183"/>
    </location>
</feature>
<evidence type="ECO:0000259" key="7">
    <source>
        <dbReference type="Pfam" id="PF13656"/>
    </source>
</evidence>
<dbReference type="SUPFAM" id="SSF55257">
    <property type="entry name" value="RBP11-like subunits of RNA polymerase"/>
    <property type="match status" value="1"/>
</dbReference>
<proteinExistence type="inferred from homology"/>
<dbReference type="InterPro" id="IPR033898">
    <property type="entry name" value="RNAP_AC19"/>
</dbReference>
<dbReference type="GO" id="GO:0005666">
    <property type="term" value="C:RNA polymerase III complex"/>
    <property type="evidence" value="ECO:0007669"/>
    <property type="project" value="TreeGrafter"/>
</dbReference>
<evidence type="ECO:0000313" key="8">
    <source>
        <dbReference type="EMBL" id="KJB60287.1"/>
    </source>
</evidence>
<dbReference type="InterPro" id="IPR036603">
    <property type="entry name" value="RBP11-like"/>
</dbReference>
<name>A0A0D2QQG6_GOSRA</name>
<evidence type="ECO:0000313" key="9">
    <source>
        <dbReference type="Proteomes" id="UP000032304"/>
    </source>
</evidence>
<dbReference type="eggNOG" id="KOG3438">
    <property type="taxonomic scope" value="Eukaryota"/>
</dbReference>
<dbReference type="InterPro" id="IPR022905">
    <property type="entry name" value="Rpo11-like"/>
</dbReference>
<dbReference type="Pfam" id="PF13656">
    <property type="entry name" value="RNA_pol_L_2"/>
    <property type="match status" value="1"/>
</dbReference>
<keyword evidence="9" id="KW-1185">Reference proteome</keyword>
<accession>A0A0D2QQG6</accession>
<dbReference type="Proteomes" id="UP000032304">
    <property type="component" value="Chromosome 9"/>
</dbReference>
<dbReference type="PANTHER" id="PTHR13946:SF28">
    <property type="entry name" value="DNA-DIRECTED RNA POLYMERASES I AND III SUBUNIT RPAC2"/>
    <property type="match status" value="1"/>
</dbReference>
<dbReference type="PROSITE" id="PS01154">
    <property type="entry name" value="RNA_POL_L_13KD"/>
    <property type="match status" value="1"/>
</dbReference>
<dbReference type="EMBL" id="CM001748">
    <property type="protein sequence ID" value="KJB60287.1"/>
    <property type="molecule type" value="Genomic_DNA"/>
</dbReference>
<dbReference type="STRING" id="29730.A0A0D2QQG6"/>
<comment type="subcellular location">
    <subcellularLocation>
        <location evidence="1">Nucleus</location>
    </subcellularLocation>
</comment>
<dbReference type="GO" id="GO:0003677">
    <property type="term" value="F:DNA binding"/>
    <property type="evidence" value="ECO:0007669"/>
    <property type="project" value="InterPro"/>
</dbReference>
<dbReference type="FunFam" id="3.30.1360.10:FF:000006">
    <property type="entry name" value="DNA-directed RNA polymerases I and III subunit RPAC2"/>
    <property type="match status" value="1"/>
</dbReference>
<dbReference type="AlphaFoldDB" id="A0A0D2QQG6"/>
<dbReference type="InterPro" id="IPR009025">
    <property type="entry name" value="RBP11-like_dimer"/>
</dbReference>
<dbReference type="Gene3D" id="3.30.1360.10">
    <property type="entry name" value="RNA polymerase, RBP11-like subunit"/>
    <property type="match status" value="1"/>
</dbReference>
<dbReference type="GO" id="GO:0005736">
    <property type="term" value="C:RNA polymerase I complex"/>
    <property type="evidence" value="ECO:0007669"/>
    <property type="project" value="TreeGrafter"/>
</dbReference>